<dbReference type="PROSITE" id="PS50110">
    <property type="entry name" value="RESPONSE_REGULATORY"/>
    <property type="match status" value="1"/>
</dbReference>
<gene>
    <name evidence="3" type="ORF">BRCON_1108</name>
</gene>
<dbReference type="InterPro" id="IPR001789">
    <property type="entry name" value="Sig_transdc_resp-reg_receiver"/>
</dbReference>
<dbReference type="InterPro" id="IPR011006">
    <property type="entry name" value="CheY-like_superfamily"/>
</dbReference>
<reference evidence="3 4" key="1">
    <citation type="submission" date="2018-05" db="EMBL/GenBank/DDBJ databases">
        <title>A metagenomic window into the 2 km-deep terrestrial subsurface aquifer revealed taxonomically and functionally diverse microbial community comprising novel uncultured bacterial lineages.</title>
        <authorList>
            <person name="Kadnikov V.V."/>
            <person name="Mardanov A.V."/>
            <person name="Beletsky A.V."/>
            <person name="Banks D."/>
            <person name="Pimenov N.V."/>
            <person name="Frank Y.A."/>
            <person name="Karnachuk O.V."/>
            <person name="Ravin N.V."/>
        </authorList>
    </citation>
    <scope>NUCLEOTIDE SEQUENCE [LARGE SCALE GENOMIC DNA]</scope>
    <source>
        <strain evidence="3">BY</strain>
    </source>
</reference>
<dbReference type="Gene3D" id="3.40.50.2300">
    <property type="match status" value="1"/>
</dbReference>
<feature type="domain" description="Response regulatory" evidence="2">
    <location>
        <begin position="1"/>
        <end position="78"/>
    </location>
</feature>
<dbReference type="SUPFAM" id="SSF52172">
    <property type="entry name" value="CheY-like"/>
    <property type="match status" value="1"/>
</dbReference>
<evidence type="ECO:0000256" key="1">
    <source>
        <dbReference type="PROSITE-ProRule" id="PRU00169"/>
    </source>
</evidence>
<dbReference type="EMBL" id="CP030759">
    <property type="protein sequence ID" value="AXA35885.1"/>
    <property type="molecule type" value="Genomic_DNA"/>
</dbReference>
<keyword evidence="1" id="KW-0597">Phosphoprotein</keyword>
<protein>
    <recommendedName>
        <fullName evidence="2">Response regulatory domain-containing protein</fullName>
    </recommendedName>
</protein>
<dbReference type="KEGG" id="schv:BRCON_1108"/>
<dbReference type="Proteomes" id="UP000262583">
    <property type="component" value="Chromosome"/>
</dbReference>
<accession>A0A2Z4Y625</accession>
<dbReference type="GO" id="GO:0000160">
    <property type="term" value="P:phosphorelay signal transduction system"/>
    <property type="evidence" value="ECO:0007669"/>
    <property type="project" value="InterPro"/>
</dbReference>
<organism evidence="3 4">
    <name type="scientific">Sumerlaea chitinivorans</name>
    <dbReference type="NCBI Taxonomy" id="2250252"/>
    <lineage>
        <taxon>Bacteria</taxon>
        <taxon>Candidatus Sumerlaeota</taxon>
        <taxon>Candidatus Sumerlaeia</taxon>
        <taxon>Candidatus Sumerlaeales</taxon>
        <taxon>Candidatus Sumerlaeaceae</taxon>
        <taxon>Candidatus Sumerlaea</taxon>
    </lineage>
</organism>
<evidence type="ECO:0000313" key="3">
    <source>
        <dbReference type="EMBL" id="AXA35885.1"/>
    </source>
</evidence>
<name>A0A2Z4Y625_SUMC1</name>
<sequence length="84" mass="9340">MLRELEFDFTVIDADNPSIDYRKCIHFVKSTQPKARVVVAAEIGDDEMWLDALDAGACDLVEKPIDGTYLERLCHRAASRAAAA</sequence>
<feature type="modified residue" description="4-aspartylphosphate" evidence="1">
    <location>
        <position position="13"/>
    </location>
</feature>
<evidence type="ECO:0000313" key="4">
    <source>
        <dbReference type="Proteomes" id="UP000262583"/>
    </source>
</evidence>
<proteinExistence type="predicted"/>
<dbReference type="AlphaFoldDB" id="A0A2Z4Y625"/>
<evidence type="ECO:0000259" key="2">
    <source>
        <dbReference type="PROSITE" id="PS50110"/>
    </source>
</evidence>